<name>A0A2L0HCA1_RHIFR</name>
<dbReference type="SUPFAM" id="SSF54427">
    <property type="entry name" value="NTF2-like"/>
    <property type="match status" value="1"/>
</dbReference>
<accession>A0A2L0HCA1</accession>
<dbReference type="InterPro" id="IPR032710">
    <property type="entry name" value="NTF2-like_dom_sf"/>
</dbReference>
<dbReference type="RefSeq" id="WP_104840600.1">
    <property type="nucleotide sequence ID" value="NZ_CP024309.1"/>
</dbReference>
<evidence type="ECO:0000259" key="1">
    <source>
        <dbReference type="Pfam" id="PF12680"/>
    </source>
</evidence>
<evidence type="ECO:0000313" key="2">
    <source>
        <dbReference type="EMBL" id="AUX79095.1"/>
    </source>
</evidence>
<dbReference type="InterPro" id="IPR037401">
    <property type="entry name" value="SnoaL-like"/>
</dbReference>
<proteinExistence type="predicted"/>
<sequence length="115" mass="13307">MKPREMVEEWIRRFNRRDAVAVAELYREDALHLPAKQRSVEGRSAIQKMFEEDFAVAGMTCVPEVIYEIGGSAVLEWRDPSGRRGCGVFAVRESRISFAYWDERASVRMQNLPIQ</sequence>
<dbReference type="Pfam" id="PF12680">
    <property type="entry name" value="SnoaL_2"/>
    <property type="match status" value="1"/>
</dbReference>
<keyword evidence="2" id="KW-0614">Plasmid</keyword>
<evidence type="ECO:0000313" key="3">
    <source>
        <dbReference type="Proteomes" id="UP000239340"/>
    </source>
</evidence>
<protein>
    <submittedName>
        <fullName evidence="2">NTF2 domain-containing protein</fullName>
    </submittedName>
</protein>
<dbReference type="Gene3D" id="3.10.450.50">
    <property type="match status" value="1"/>
</dbReference>
<dbReference type="EMBL" id="CP024309">
    <property type="protein sequence ID" value="AUX79095.1"/>
    <property type="molecule type" value="Genomic_DNA"/>
</dbReference>
<gene>
    <name evidence="2" type="ORF">NXT3_PB00443</name>
</gene>
<geneLocation type="plasmid" evidence="3">
    <name>psfrenxt3b</name>
</geneLocation>
<feature type="domain" description="SnoaL-like" evidence="1">
    <location>
        <begin position="7"/>
        <end position="96"/>
    </location>
</feature>
<reference evidence="2 3" key="1">
    <citation type="submission" date="2017-10" db="EMBL/GenBank/DDBJ databases">
        <title>Analysis of the genome sequences of Rhizobium populations associated to common bean (phaseolus vulgaris).</title>
        <authorList>
            <person name="Bustos P."/>
            <person name="Santamaria R.I."/>
            <person name="Miranda-Sanchez F."/>
            <person name="Perez-Carrascal O."/>
            <person name="Juarez S."/>
            <person name="Lozano L."/>
            <person name="Martinez-Flores I."/>
            <person name="Vinuesa P."/>
            <person name="Martinez-Romero E."/>
            <person name="Cevallos M.A."/>
            <person name="Romero D."/>
            <person name="Davila G."/>
            <person name="Gonzalez V."/>
        </authorList>
    </citation>
    <scope>NUCLEOTIDE SEQUENCE [LARGE SCALE GENOMIC DNA]</scope>
    <source>
        <strain evidence="2 3">NXT3</strain>
        <plasmid evidence="3">Plasmid psfrenxt3b</plasmid>
    </source>
</reference>
<dbReference type="AlphaFoldDB" id="A0A2L0HCA1"/>
<dbReference type="Proteomes" id="UP000239340">
    <property type="component" value="Plasmid pSfreNXT3b"/>
</dbReference>
<organism evidence="2 3">
    <name type="scientific">Rhizobium fredii</name>
    <name type="common">Sinorhizobium fredii</name>
    <dbReference type="NCBI Taxonomy" id="380"/>
    <lineage>
        <taxon>Bacteria</taxon>
        <taxon>Pseudomonadati</taxon>
        <taxon>Pseudomonadota</taxon>
        <taxon>Alphaproteobacteria</taxon>
        <taxon>Hyphomicrobiales</taxon>
        <taxon>Rhizobiaceae</taxon>
        <taxon>Sinorhizobium/Ensifer group</taxon>
        <taxon>Sinorhizobium</taxon>
    </lineage>
</organism>